<proteinExistence type="predicted"/>
<dbReference type="InterPro" id="IPR024655">
    <property type="entry name" value="Asl1_glyco_hydro_catalytic"/>
</dbReference>
<dbReference type="PANTHER" id="PTHR34154:SF3">
    <property type="entry name" value="ALKALI-SENSITIVE LINKAGE PROTEIN 1"/>
    <property type="match status" value="1"/>
</dbReference>
<feature type="chain" id="PRO_5046540199" description="Asl1-like glycosyl hydrolase catalytic domain-containing protein" evidence="1">
    <location>
        <begin position="21"/>
        <end position="341"/>
    </location>
</feature>
<evidence type="ECO:0000313" key="4">
    <source>
        <dbReference type="Proteomes" id="UP001600064"/>
    </source>
</evidence>
<dbReference type="SUPFAM" id="SSF51445">
    <property type="entry name" value="(Trans)glycosidases"/>
    <property type="match status" value="1"/>
</dbReference>
<reference evidence="3 4" key="1">
    <citation type="journal article" date="2024" name="Commun. Biol.">
        <title>Comparative genomic analysis of thermophilic fungi reveals convergent evolutionary adaptations and gene losses.</title>
        <authorList>
            <person name="Steindorff A.S."/>
            <person name="Aguilar-Pontes M.V."/>
            <person name="Robinson A.J."/>
            <person name="Andreopoulos B."/>
            <person name="LaButti K."/>
            <person name="Kuo A."/>
            <person name="Mondo S."/>
            <person name="Riley R."/>
            <person name="Otillar R."/>
            <person name="Haridas S."/>
            <person name="Lipzen A."/>
            <person name="Grimwood J."/>
            <person name="Schmutz J."/>
            <person name="Clum A."/>
            <person name="Reid I.D."/>
            <person name="Moisan M.C."/>
            <person name="Butler G."/>
            <person name="Nguyen T.T.M."/>
            <person name="Dewar K."/>
            <person name="Conant G."/>
            <person name="Drula E."/>
            <person name="Henrissat B."/>
            <person name="Hansel C."/>
            <person name="Singer S."/>
            <person name="Hutchinson M.I."/>
            <person name="de Vries R.P."/>
            <person name="Natvig D.O."/>
            <person name="Powell A.J."/>
            <person name="Tsang A."/>
            <person name="Grigoriev I.V."/>
        </authorList>
    </citation>
    <scope>NUCLEOTIDE SEQUENCE [LARGE SCALE GENOMIC DNA]</scope>
    <source>
        <strain evidence="3 4">ATCC 22073</strain>
    </source>
</reference>
<dbReference type="Pfam" id="PF11790">
    <property type="entry name" value="Glyco_hydro_cc"/>
    <property type="match status" value="1"/>
</dbReference>
<feature type="signal peptide" evidence="1">
    <location>
        <begin position="1"/>
        <end position="20"/>
    </location>
</feature>
<keyword evidence="4" id="KW-1185">Reference proteome</keyword>
<comment type="caution">
    <text evidence="3">The sequence shown here is derived from an EMBL/GenBank/DDBJ whole genome shotgun (WGS) entry which is preliminary data.</text>
</comment>
<name>A0ABR4DB55_9PEZI</name>
<dbReference type="InterPro" id="IPR053183">
    <property type="entry name" value="ASL1"/>
</dbReference>
<dbReference type="InterPro" id="IPR017853">
    <property type="entry name" value="GH"/>
</dbReference>
<organism evidence="3 4">
    <name type="scientific">Remersonia thermophila</name>
    <dbReference type="NCBI Taxonomy" id="72144"/>
    <lineage>
        <taxon>Eukaryota</taxon>
        <taxon>Fungi</taxon>
        <taxon>Dikarya</taxon>
        <taxon>Ascomycota</taxon>
        <taxon>Pezizomycotina</taxon>
        <taxon>Sordariomycetes</taxon>
        <taxon>Sordariomycetidae</taxon>
        <taxon>Sordariales</taxon>
        <taxon>Sordariales incertae sedis</taxon>
        <taxon>Remersonia</taxon>
    </lineage>
</organism>
<protein>
    <recommendedName>
        <fullName evidence="2">Asl1-like glycosyl hydrolase catalytic domain-containing protein</fullName>
    </recommendedName>
</protein>
<dbReference type="PANTHER" id="PTHR34154">
    <property type="entry name" value="ALKALI-SENSITIVE LINKAGE PROTEIN 1"/>
    <property type="match status" value="1"/>
</dbReference>
<dbReference type="RefSeq" id="XP_070865576.1">
    <property type="nucleotide sequence ID" value="XM_071010581.1"/>
</dbReference>
<evidence type="ECO:0000256" key="1">
    <source>
        <dbReference type="SAM" id="SignalP"/>
    </source>
</evidence>
<sequence>MRKASSWLALVGVLATTTAAADTPGKLRGLVSVSNKDWPEDDAIWVREDSPISWYHNFHWNVTATYAALPQDRLEFVPTLWGGGVNDTEFLANVTEMIRPAGGGDGRAITHIMAFNMPDQPYEYGGSQMTPADAARAWVRNLLPLREDFGIKIGLPLVGDPRGGWVDPFLRNCSGLNKGKDCEFDFVPLHAFGHFGVLKDQIGKFASAFPGKPLWVVEYGYPDQNLTTTQQYFNESLAYLEGHEAVARYSWFGAFRSTVSNVGANMAMLDPWGNLTDIGSWYLGGEATGTPAMPSDMPRTDLCTVDNPCGSSKNAAATVAGLQDLSLWGGIVAFGLLFVLV</sequence>
<dbReference type="GeneID" id="98125225"/>
<evidence type="ECO:0000313" key="3">
    <source>
        <dbReference type="EMBL" id="KAL2266849.1"/>
    </source>
</evidence>
<evidence type="ECO:0000259" key="2">
    <source>
        <dbReference type="Pfam" id="PF11790"/>
    </source>
</evidence>
<accession>A0ABR4DB55</accession>
<dbReference type="EMBL" id="JAZGUE010000004">
    <property type="protein sequence ID" value="KAL2266849.1"/>
    <property type="molecule type" value="Genomic_DNA"/>
</dbReference>
<dbReference type="Gene3D" id="3.20.20.80">
    <property type="entry name" value="Glycosidases"/>
    <property type="match status" value="1"/>
</dbReference>
<gene>
    <name evidence="3" type="ORF">VTJ83DRAFT_4126</name>
</gene>
<keyword evidence="1" id="KW-0732">Signal</keyword>
<feature type="domain" description="Asl1-like glycosyl hydrolase catalytic" evidence="2">
    <location>
        <begin position="38"/>
        <end position="282"/>
    </location>
</feature>
<dbReference type="Proteomes" id="UP001600064">
    <property type="component" value="Unassembled WGS sequence"/>
</dbReference>